<dbReference type="Proteomes" id="UP001069145">
    <property type="component" value="Unassembled WGS sequence"/>
</dbReference>
<reference evidence="6 9" key="2">
    <citation type="submission" date="2020-12" db="EMBL/GenBank/DDBJ databases">
        <title>FDA dAtabase for Regulatory Grade micrObial Sequences (FDA-ARGOS): Supporting development and validation of Infectious Disease Dx tests.</title>
        <authorList>
            <person name="Sproer C."/>
            <person name="Gronow S."/>
            <person name="Severitt S."/>
            <person name="Schroder I."/>
            <person name="Tallon L."/>
            <person name="Sadzewicz L."/>
            <person name="Zhao X."/>
            <person name="Boylan J."/>
            <person name="Ott S."/>
            <person name="Bowen H."/>
            <person name="Vavikolanu K."/>
            <person name="Mehta A."/>
            <person name="Aluvathingal J."/>
            <person name="Nadendla S."/>
            <person name="Lowell S."/>
            <person name="Myers T."/>
            <person name="Yan Y."/>
            <person name="Sichtig H."/>
        </authorList>
    </citation>
    <scope>NUCLEOTIDE SEQUENCE [LARGE SCALE GENOMIC DNA]</scope>
    <source>
        <strain evidence="6 9">FDAARGOS_911</strain>
    </source>
</reference>
<dbReference type="Proteomes" id="UP000594771">
    <property type="component" value="Chromosome"/>
</dbReference>
<dbReference type="EMBL" id="CP065662">
    <property type="protein sequence ID" value="QPS01640.1"/>
    <property type="molecule type" value="Genomic_DNA"/>
</dbReference>
<name>A0A0X8FD31_9LACT</name>
<evidence type="ECO:0000313" key="5">
    <source>
        <dbReference type="EMBL" id="MCY3053464.1"/>
    </source>
</evidence>
<dbReference type="CDD" id="cd07377">
    <property type="entry name" value="WHTH_GntR"/>
    <property type="match status" value="1"/>
</dbReference>
<dbReference type="InterPro" id="IPR036388">
    <property type="entry name" value="WH-like_DNA-bd_sf"/>
</dbReference>
<dbReference type="AlphaFoldDB" id="A0A0X8FD31"/>
<gene>
    <name evidence="7" type="ORF">DBT54_06440</name>
    <name evidence="6" type="ORF">I6G68_00750</name>
    <name evidence="5" type="ORF">ODY43_05605</name>
</gene>
<dbReference type="GO" id="GO:0003677">
    <property type="term" value="F:DNA binding"/>
    <property type="evidence" value="ECO:0007669"/>
    <property type="project" value="UniProtKB-KW"/>
</dbReference>
<keyword evidence="3" id="KW-0804">Transcription</keyword>
<evidence type="ECO:0000256" key="1">
    <source>
        <dbReference type="ARBA" id="ARBA00023015"/>
    </source>
</evidence>
<evidence type="ECO:0000256" key="2">
    <source>
        <dbReference type="ARBA" id="ARBA00023125"/>
    </source>
</evidence>
<evidence type="ECO:0000313" key="8">
    <source>
        <dbReference type="Proteomes" id="UP000251923"/>
    </source>
</evidence>
<keyword evidence="1" id="KW-0805">Transcription regulation</keyword>
<evidence type="ECO:0000259" key="4">
    <source>
        <dbReference type="PROSITE" id="PS50949"/>
    </source>
</evidence>
<dbReference type="Pfam" id="PF00392">
    <property type="entry name" value="GntR"/>
    <property type="match status" value="1"/>
</dbReference>
<sequence>MAKSMSYKEKAYRYLKEQIDNNVLLAGTHLKENDLAKQLDMSRTPIRKALDQLAKEKYVRIEPYKGAVVCKNTLNSKAIVERLQFIELLVTALFKQMENKGITVNTKQLDEIAHHLKWDKTIDQINDYYDAEAKLFQLLVSYHSNAYFRRVTLDTVLNLHELYINEAKKREERFLAELEDMQNIYPPFIQALKDGDYPQANKYIRMWINKLILQQINY</sequence>
<dbReference type="PROSITE" id="PS50949">
    <property type="entry name" value="HTH_GNTR"/>
    <property type="match status" value="1"/>
</dbReference>
<keyword evidence="2" id="KW-0238">DNA-binding</keyword>
<dbReference type="InterPro" id="IPR000524">
    <property type="entry name" value="Tscrpt_reg_HTH_GntR"/>
</dbReference>
<proteinExistence type="predicted"/>
<dbReference type="GeneID" id="89333375"/>
<dbReference type="EMBL" id="QMHM01000011">
    <property type="protein sequence ID" value="RAV78788.1"/>
    <property type="molecule type" value="Genomic_DNA"/>
</dbReference>
<evidence type="ECO:0000313" key="7">
    <source>
        <dbReference type="EMBL" id="RAV78788.1"/>
    </source>
</evidence>
<evidence type="ECO:0000256" key="3">
    <source>
        <dbReference type="ARBA" id="ARBA00023163"/>
    </source>
</evidence>
<reference evidence="5" key="3">
    <citation type="submission" date="2022-09" db="EMBL/GenBank/DDBJ databases">
        <title>Aerococcus urinae taxonomy study.</title>
        <authorList>
            <person name="Christensen J."/>
            <person name="Senneby E."/>
        </authorList>
    </citation>
    <scope>NUCLEOTIDE SEQUENCE</scope>
    <source>
        <strain evidence="5">NLD-066-U95</strain>
    </source>
</reference>
<dbReference type="Proteomes" id="UP000251923">
    <property type="component" value="Unassembled WGS sequence"/>
</dbReference>
<dbReference type="OrthoDB" id="368257at2"/>
<dbReference type="InterPro" id="IPR036390">
    <property type="entry name" value="WH_DNA-bd_sf"/>
</dbReference>
<accession>A0A0X8FD31</accession>
<evidence type="ECO:0000313" key="10">
    <source>
        <dbReference type="Proteomes" id="UP001069145"/>
    </source>
</evidence>
<reference evidence="7 8" key="1">
    <citation type="submission" date="2018-04" db="EMBL/GenBank/DDBJ databases">
        <title>Aerococcus urinae genomes.</title>
        <authorList>
            <person name="Hilt E."/>
            <person name="Gilbert N.M."/>
            <person name="Thomas-White K."/>
            <person name="Putonti C."/>
            <person name="Lewis A.L."/>
            <person name="Visck K.L."/>
            <person name="Wolfe A.J."/>
        </authorList>
    </citation>
    <scope>NUCLEOTIDE SEQUENCE [LARGE SCALE GENOMIC DNA]</scope>
    <source>
        <strain evidence="7 8">UMB7480</strain>
    </source>
</reference>
<dbReference type="PANTHER" id="PTHR43537:SF45">
    <property type="entry name" value="GNTR FAMILY REGULATORY PROTEIN"/>
    <property type="match status" value="1"/>
</dbReference>
<dbReference type="PANTHER" id="PTHR43537">
    <property type="entry name" value="TRANSCRIPTIONAL REGULATOR, GNTR FAMILY"/>
    <property type="match status" value="1"/>
</dbReference>
<dbReference type="RefSeq" id="WP_060777536.1">
    <property type="nucleotide sequence ID" value="NZ_CAJHLF010000001.1"/>
</dbReference>
<evidence type="ECO:0000313" key="9">
    <source>
        <dbReference type="Proteomes" id="UP000594771"/>
    </source>
</evidence>
<dbReference type="Gene3D" id="1.10.10.10">
    <property type="entry name" value="Winged helix-like DNA-binding domain superfamily/Winged helix DNA-binding domain"/>
    <property type="match status" value="1"/>
</dbReference>
<dbReference type="KEGG" id="aun:AWM73_00275"/>
<dbReference type="EMBL" id="JAOTML010000005">
    <property type="protein sequence ID" value="MCY3053464.1"/>
    <property type="molecule type" value="Genomic_DNA"/>
</dbReference>
<keyword evidence="10" id="KW-1185">Reference proteome</keyword>
<organism evidence="7 8">
    <name type="scientific">Aerococcus urinae</name>
    <dbReference type="NCBI Taxonomy" id="1376"/>
    <lineage>
        <taxon>Bacteria</taxon>
        <taxon>Bacillati</taxon>
        <taxon>Bacillota</taxon>
        <taxon>Bacilli</taxon>
        <taxon>Lactobacillales</taxon>
        <taxon>Aerococcaceae</taxon>
        <taxon>Aerococcus</taxon>
    </lineage>
</organism>
<dbReference type="GO" id="GO:0003700">
    <property type="term" value="F:DNA-binding transcription factor activity"/>
    <property type="evidence" value="ECO:0007669"/>
    <property type="project" value="InterPro"/>
</dbReference>
<protein>
    <submittedName>
        <fullName evidence="7">GntR family transcriptional regulator</fullName>
    </submittedName>
</protein>
<dbReference type="SUPFAM" id="SSF46785">
    <property type="entry name" value="Winged helix' DNA-binding domain"/>
    <property type="match status" value="1"/>
</dbReference>
<dbReference type="SMART" id="SM00345">
    <property type="entry name" value="HTH_GNTR"/>
    <property type="match status" value="1"/>
</dbReference>
<evidence type="ECO:0000313" key="6">
    <source>
        <dbReference type="EMBL" id="QPS01640.1"/>
    </source>
</evidence>
<feature type="domain" description="HTH gntR-type" evidence="4">
    <location>
        <begin position="5"/>
        <end position="72"/>
    </location>
</feature>